<accession>A0A2Y8ZPP7</accession>
<organism evidence="6 7">
    <name type="scientific">Branchiibius hedensis</name>
    <dbReference type="NCBI Taxonomy" id="672460"/>
    <lineage>
        <taxon>Bacteria</taxon>
        <taxon>Bacillati</taxon>
        <taxon>Actinomycetota</taxon>
        <taxon>Actinomycetes</taxon>
        <taxon>Micrococcales</taxon>
        <taxon>Dermacoccaceae</taxon>
        <taxon>Branchiibius</taxon>
    </lineage>
</organism>
<sequence length="396" mass="42720">MKQHVKADALADRQGAGVREDRVGRFFGLFWSCIWLFWLLPAFAQTWRHRTEPSAWIGAAAVLAFMALHVVHFWANSAVFGPEDKDPRFTGANALRYFALIALAVIACATLGQSASATVAFVGIVAFWTMRYRYAIAVAILVAAAYLFACAHVSGWTADTGTLVGLAFGSIAVGFGRLAGQRQDALRRSRVENADLRVREERNRMARDLHDILGHSLTVITVKAELANRLIDVDLDRARAELADLETLSRSALADVRRAVEGYREISLAGELARARESLAAAGIKAELPNTVDEVPEDLREPFAWAVREAVTNAIRHSGASTCRITVSPQAVVISDDGRGMAATGSGNGLRGLRERAAAAGAVLITRSARPHGFELAMATPQVADDLPSVTMSEAS</sequence>
<name>A0A2Y8ZPP7_9MICO</name>
<feature type="transmembrane region" description="Helical" evidence="4">
    <location>
        <begin position="95"/>
        <end position="128"/>
    </location>
</feature>
<gene>
    <name evidence="6" type="ORF">SAMN04489750_1648</name>
</gene>
<evidence type="ECO:0000256" key="2">
    <source>
        <dbReference type="ARBA" id="ARBA00022777"/>
    </source>
</evidence>
<evidence type="ECO:0000313" key="7">
    <source>
        <dbReference type="Proteomes" id="UP000250028"/>
    </source>
</evidence>
<feature type="transmembrane region" description="Helical" evidence="4">
    <location>
        <begin position="56"/>
        <end position="75"/>
    </location>
</feature>
<protein>
    <submittedName>
        <fullName evidence="6">Two-component system, NarL family, sensor histidine kinase DesK</fullName>
    </submittedName>
</protein>
<dbReference type="InterPro" id="IPR036890">
    <property type="entry name" value="HATPase_C_sf"/>
</dbReference>
<dbReference type="RefSeq" id="WP_109684908.1">
    <property type="nucleotide sequence ID" value="NZ_QGDN01000001.1"/>
</dbReference>
<evidence type="ECO:0000259" key="5">
    <source>
        <dbReference type="Pfam" id="PF07730"/>
    </source>
</evidence>
<evidence type="ECO:0000256" key="4">
    <source>
        <dbReference type="SAM" id="Phobius"/>
    </source>
</evidence>
<keyword evidence="2 6" id="KW-0418">Kinase</keyword>
<dbReference type="CDD" id="cd16917">
    <property type="entry name" value="HATPase_UhpB-NarQ-NarX-like"/>
    <property type="match status" value="1"/>
</dbReference>
<proteinExistence type="predicted"/>
<keyword evidence="4" id="KW-0812">Transmembrane</keyword>
<dbReference type="GO" id="GO:0000155">
    <property type="term" value="F:phosphorelay sensor kinase activity"/>
    <property type="evidence" value="ECO:0007669"/>
    <property type="project" value="InterPro"/>
</dbReference>
<dbReference type="InterPro" id="IPR011712">
    <property type="entry name" value="Sig_transdc_His_kin_sub3_dim/P"/>
</dbReference>
<dbReference type="InterPro" id="IPR050482">
    <property type="entry name" value="Sensor_HK_TwoCompSys"/>
</dbReference>
<feature type="transmembrane region" description="Helical" evidence="4">
    <location>
        <begin position="162"/>
        <end position="180"/>
    </location>
</feature>
<dbReference type="Proteomes" id="UP000250028">
    <property type="component" value="Unassembled WGS sequence"/>
</dbReference>
<keyword evidence="7" id="KW-1185">Reference proteome</keyword>
<reference evidence="7" key="1">
    <citation type="submission" date="2016-10" db="EMBL/GenBank/DDBJ databases">
        <authorList>
            <person name="Varghese N."/>
            <person name="Submissions S."/>
        </authorList>
    </citation>
    <scope>NUCLEOTIDE SEQUENCE [LARGE SCALE GENOMIC DNA]</scope>
    <source>
        <strain evidence="7">DSM 22951</strain>
    </source>
</reference>
<dbReference type="GO" id="GO:0016020">
    <property type="term" value="C:membrane"/>
    <property type="evidence" value="ECO:0007669"/>
    <property type="project" value="InterPro"/>
</dbReference>
<dbReference type="AlphaFoldDB" id="A0A2Y8ZPP7"/>
<keyword evidence="4" id="KW-0472">Membrane</keyword>
<feature type="transmembrane region" description="Helical" evidence="4">
    <location>
        <begin position="26"/>
        <end position="44"/>
    </location>
</feature>
<dbReference type="EMBL" id="UESZ01000001">
    <property type="protein sequence ID" value="SSA34331.1"/>
    <property type="molecule type" value="Genomic_DNA"/>
</dbReference>
<dbReference type="GO" id="GO:0046983">
    <property type="term" value="F:protein dimerization activity"/>
    <property type="evidence" value="ECO:0007669"/>
    <property type="project" value="InterPro"/>
</dbReference>
<dbReference type="PANTHER" id="PTHR24421:SF63">
    <property type="entry name" value="SENSOR HISTIDINE KINASE DESK"/>
    <property type="match status" value="1"/>
</dbReference>
<evidence type="ECO:0000313" key="6">
    <source>
        <dbReference type="EMBL" id="SSA34331.1"/>
    </source>
</evidence>
<dbReference type="OrthoDB" id="5241784at2"/>
<keyword evidence="1" id="KW-0808">Transferase</keyword>
<dbReference type="Pfam" id="PF07730">
    <property type="entry name" value="HisKA_3"/>
    <property type="match status" value="1"/>
</dbReference>
<dbReference type="PANTHER" id="PTHR24421">
    <property type="entry name" value="NITRATE/NITRITE SENSOR PROTEIN NARX-RELATED"/>
    <property type="match status" value="1"/>
</dbReference>
<dbReference type="Gene3D" id="3.30.565.10">
    <property type="entry name" value="Histidine kinase-like ATPase, C-terminal domain"/>
    <property type="match status" value="1"/>
</dbReference>
<keyword evidence="4" id="KW-1133">Transmembrane helix</keyword>
<evidence type="ECO:0000256" key="3">
    <source>
        <dbReference type="ARBA" id="ARBA00023012"/>
    </source>
</evidence>
<feature type="domain" description="Signal transduction histidine kinase subgroup 3 dimerisation and phosphoacceptor" evidence="5">
    <location>
        <begin position="201"/>
        <end position="265"/>
    </location>
</feature>
<feature type="transmembrane region" description="Helical" evidence="4">
    <location>
        <begin position="135"/>
        <end position="156"/>
    </location>
</feature>
<dbReference type="SUPFAM" id="SSF55874">
    <property type="entry name" value="ATPase domain of HSP90 chaperone/DNA topoisomerase II/histidine kinase"/>
    <property type="match status" value="1"/>
</dbReference>
<evidence type="ECO:0000256" key="1">
    <source>
        <dbReference type="ARBA" id="ARBA00022679"/>
    </source>
</evidence>
<dbReference type="Gene3D" id="1.20.5.1930">
    <property type="match status" value="1"/>
</dbReference>
<keyword evidence="3" id="KW-0902">Two-component regulatory system</keyword>